<accession>C4YS87</accession>
<feature type="compositionally biased region" description="Polar residues" evidence="2">
    <location>
        <begin position="516"/>
        <end position="544"/>
    </location>
</feature>
<organism evidence="4 5">
    <name type="scientific">Candida albicans (strain WO-1)</name>
    <name type="common">Yeast</name>
    <dbReference type="NCBI Taxonomy" id="294748"/>
    <lineage>
        <taxon>Eukaryota</taxon>
        <taxon>Fungi</taxon>
        <taxon>Dikarya</taxon>
        <taxon>Ascomycota</taxon>
        <taxon>Saccharomycotina</taxon>
        <taxon>Pichiomycetes</taxon>
        <taxon>Debaryomycetaceae</taxon>
        <taxon>Candida/Lodderomyces clade</taxon>
        <taxon>Candida</taxon>
    </lineage>
</organism>
<dbReference type="Gene3D" id="3.30.70.330">
    <property type="match status" value="1"/>
</dbReference>
<feature type="compositionally biased region" description="Acidic residues" evidence="2">
    <location>
        <begin position="639"/>
        <end position="656"/>
    </location>
</feature>
<dbReference type="GO" id="GO:0003723">
    <property type="term" value="F:RNA binding"/>
    <property type="evidence" value="ECO:0007669"/>
    <property type="project" value="UniProtKB-UniRule"/>
</dbReference>
<feature type="compositionally biased region" description="Basic and acidic residues" evidence="2">
    <location>
        <begin position="479"/>
        <end position="488"/>
    </location>
</feature>
<feature type="compositionally biased region" description="Acidic residues" evidence="2">
    <location>
        <begin position="326"/>
        <end position="335"/>
    </location>
</feature>
<name>C4YS87_CANAW</name>
<feature type="region of interest" description="Disordered" evidence="2">
    <location>
        <begin position="477"/>
        <end position="597"/>
    </location>
</feature>
<reference evidence="4 5" key="1">
    <citation type="journal article" date="2009" name="Nature">
        <title>Evolution of pathogenicity and sexual reproduction in eight Candida genomes.</title>
        <authorList>
            <person name="Butler G."/>
            <person name="Rasmussen M.D."/>
            <person name="Lin M.F."/>
            <person name="Santos M.A."/>
            <person name="Sakthikumar S."/>
            <person name="Munro C.A."/>
            <person name="Rheinbay E."/>
            <person name="Grabherr M."/>
            <person name="Forche A."/>
            <person name="Reedy J.L."/>
            <person name="Agrafioti I."/>
            <person name="Arnaud M.B."/>
            <person name="Bates S."/>
            <person name="Brown A.J."/>
            <person name="Brunke S."/>
            <person name="Costanzo M.C."/>
            <person name="Fitzpatrick D.A."/>
            <person name="de Groot P.W."/>
            <person name="Harris D."/>
            <person name="Hoyer L.L."/>
            <person name="Hube B."/>
            <person name="Klis F.M."/>
            <person name="Kodira C."/>
            <person name="Lennard N."/>
            <person name="Logue M.E."/>
            <person name="Martin R."/>
            <person name="Neiman A.M."/>
            <person name="Nikolaou E."/>
            <person name="Quail M.A."/>
            <person name="Quinn J."/>
            <person name="Santos M.C."/>
            <person name="Schmitzberger F.F."/>
            <person name="Sherlock G."/>
            <person name="Shah P."/>
            <person name="Silverstein K.A."/>
            <person name="Skrzypek M.S."/>
            <person name="Soll D."/>
            <person name="Staggs R."/>
            <person name="Stansfield I."/>
            <person name="Stumpf M.P."/>
            <person name="Sudbery P.E."/>
            <person name="Srikantha T."/>
            <person name="Zeng Q."/>
            <person name="Berman J."/>
            <person name="Berriman M."/>
            <person name="Heitman J."/>
            <person name="Gow N.A."/>
            <person name="Lorenz M.C."/>
            <person name="Birren B.W."/>
            <person name="Kellis M."/>
            <person name="Cuomo C.A."/>
        </authorList>
    </citation>
    <scope>NUCLEOTIDE SEQUENCE [LARGE SCALE GENOMIC DNA]</scope>
    <source>
        <strain evidence="4 5">WO-1</strain>
    </source>
</reference>
<evidence type="ECO:0000256" key="1">
    <source>
        <dbReference type="PROSITE-ProRule" id="PRU00176"/>
    </source>
</evidence>
<dbReference type="Proteomes" id="UP000001429">
    <property type="component" value="Chromosome 6"/>
</dbReference>
<dbReference type="HOGENOM" id="CLU_020873_0_0_1"/>
<dbReference type="InterPro" id="IPR000504">
    <property type="entry name" value="RRM_dom"/>
</dbReference>
<keyword evidence="1" id="KW-0694">RNA-binding</keyword>
<evidence type="ECO:0000313" key="4">
    <source>
        <dbReference type="EMBL" id="EEQ46590.1"/>
    </source>
</evidence>
<feature type="region of interest" description="Disordered" evidence="2">
    <location>
        <begin position="362"/>
        <end position="400"/>
    </location>
</feature>
<proteinExistence type="predicted"/>
<feature type="region of interest" description="Disordered" evidence="2">
    <location>
        <begin position="622"/>
        <end position="656"/>
    </location>
</feature>
<dbReference type="VEuPathDB" id="FungiDB:CAWG_04946"/>
<gene>
    <name evidence="4" type="ORF">CAWG_04946</name>
</gene>
<dbReference type="InterPro" id="IPR035979">
    <property type="entry name" value="RBD_domain_sf"/>
</dbReference>
<dbReference type="InterPro" id="IPR012677">
    <property type="entry name" value="Nucleotide-bd_a/b_plait_sf"/>
</dbReference>
<dbReference type="AlphaFoldDB" id="C4YS87"/>
<protein>
    <recommendedName>
        <fullName evidence="3">RRM domain-containing protein</fullName>
    </recommendedName>
</protein>
<evidence type="ECO:0000256" key="2">
    <source>
        <dbReference type="SAM" id="MobiDB-lite"/>
    </source>
</evidence>
<dbReference type="OMA" id="TKLWGYE"/>
<keyword evidence="5" id="KW-1185">Reference proteome</keyword>
<dbReference type="PROSITE" id="PS50102">
    <property type="entry name" value="RRM"/>
    <property type="match status" value="1"/>
</dbReference>
<feature type="domain" description="RRM" evidence="3">
    <location>
        <begin position="15"/>
        <end position="95"/>
    </location>
</feature>
<dbReference type="SUPFAM" id="SSF54928">
    <property type="entry name" value="RNA-binding domain, RBD"/>
    <property type="match status" value="1"/>
</dbReference>
<dbReference type="EMBL" id="CM000312">
    <property type="protein sequence ID" value="EEQ46590.1"/>
    <property type="molecule type" value="Genomic_DNA"/>
</dbReference>
<evidence type="ECO:0000259" key="3">
    <source>
        <dbReference type="PROSITE" id="PS50102"/>
    </source>
</evidence>
<sequence>MATIENNKASPTKDFRVYIGNISPKLKENEQSLTTRIAKYGIIKSPLEFHTKPLQLYYFAYVTISTTDSEFNKLKKSLNGVLFMGMKLIISLAKPNYLERWKKSNSKDKDKEGGRSNNNQIKQLEQLRRDKIVESRLEKIQEYKTNYPTNKFTSNLITCYNAGFNQPEISISEHTINNISANTKNPPPKHRLIGSKSYGALTQPNKFNQNRFLYRSGKGIVIRGVHRKTPRSNLKLKQQTLRILINGELKIFKNYKTKLWGIEKNKTVRDLTWKYINGEWRSGDDHIIEKVTCGISSGQQAENYGKDNIIIDKEDNSGNKLSSIDNDNDNDNDKEEIDKNKSILASMFDSYDFDKPIELEETGNEIHGSGGGKVATAAADDDDDDDEIEVDSKGRKKAKHYDYEIEGKISEDEQEKEENDAEKINIVDIKSANQIIENYKQSSSIVPTKETYYDEDDEGNEIELDEFNNKYTTEAIKSNYDKDHNDIEVEREDNDDDDDEEEEEEEFIPTFGAPKPNTNNTETLRALFNPTTSNTTIQPTSIADNGSFKLGLQDDDEDLDTDKQLDNLKQQELYKKLQKQRQEQQQQQEEETNNQQLLSSNKKFGLFWCHFDSPFLSTQSQFSKLGGGGNGKIKLPGKEEEEVEGKDDKDQDEDEESLYEKWFWSMRGEISRECKRRKRDLLRTIRKKKKN</sequence>
<evidence type="ECO:0000313" key="5">
    <source>
        <dbReference type="Proteomes" id="UP000001429"/>
    </source>
</evidence>
<feature type="compositionally biased region" description="Acidic residues" evidence="2">
    <location>
        <begin position="489"/>
        <end position="507"/>
    </location>
</feature>
<feature type="region of interest" description="Disordered" evidence="2">
    <location>
        <begin position="315"/>
        <end position="335"/>
    </location>
</feature>
<feature type="compositionally biased region" description="Acidic residues" evidence="2">
    <location>
        <begin position="379"/>
        <end position="389"/>
    </location>
</feature>
<dbReference type="OrthoDB" id="21643at2759"/>
<dbReference type="PaxDb" id="5476-C4YS87"/>
<feature type="compositionally biased region" description="Low complexity" evidence="2">
    <location>
        <begin position="583"/>
        <end position="597"/>
    </location>
</feature>